<organism evidence="2 3">
    <name type="scientific">Nitrosopumilus zosterae</name>
    <dbReference type="NCBI Taxonomy" id="718286"/>
    <lineage>
        <taxon>Archaea</taxon>
        <taxon>Nitrososphaerota</taxon>
        <taxon>Nitrososphaeria</taxon>
        <taxon>Nitrosopumilales</taxon>
        <taxon>Nitrosopumilaceae</taxon>
        <taxon>Nitrosopumilus</taxon>
    </lineage>
</organism>
<proteinExistence type="predicted"/>
<comment type="caution">
    <text evidence="2">The sequence shown here is derived from an EMBL/GenBank/DDBJ whole genome shotgun (WGS) entry which is preliminary data.</text>
</comment>
<evidence type="ECO:0000313" key="2">
    <source>
        <dbReference type="EMBL" id="GBH34684.1"/>
    </source>
</evidence>
<dbReference type="EMBL" id="BGKI01000007">
    <property type="protein sequence ID" value="GBH34684.1"/>
    <property type="molecule type" value="Genomic_DNA"/>
</dbReference>
<accession>A0A2S2KST2</accession>
<keyword evidence="1" id="KW-0472">Membrane</keyword>
<reference evidence="2 3" key="1">
    <citation type="submission" date="2018-05" db="EMBL/GenBank/DDBJ databases">
        <title>genome sequencing of Nitrosopumilus sp. NM25.</title>
        <authorList>
            <person name="Mori K."/>
            <person name="Nakagawa T."/>
        </authorList>
    </citation>
    <scope>NUCLEOTIDE SEQUENCE [LARGE SCALE GENOMIC DNA]</scope>
    <source>
        <strain evidence="2 3">NM25</strain>
    </source>
</reference>
<dbReference type="Proteomes" id="UP000245829">
    <property type="component" value="Unassembled WGS sequence"/>
</dbReference>
<keyword evidence="1" id="KW-1133">Transmembrane helix</keyword>
<protein>
    <submittedName>
        <fullName evidence="2">Uncharacterized protein</fullName>
    </submittedName>
</protein>
<evidence type="ECO:0000313" key="3">
    <source>
        <dbReference type="Proteomes" id="UP000245829"/>
    </source>
</evidence>
<evidence type="ECO:0000256" key="1">
    <source>
        <dbReference type="SAM" id="Phobius"/>
    </source>
</evidence>
<sequence>MNTKFFILIIFIAIVASFVGFQFFLDENYMSIQTQDEIQKTKLDIKSLFNIYGYEDNFRIKDGKKIWNDPKFELNPENNDLYLELNHSSIENAVVIYPIFTASAYSEPGFYTFFRGECGQECLTDEIDSEYSLDFVASGNGYQVLNLLGYPIITDIDVDQNPAILEKYDKVILLHNEYVTKKEFDAITNHPKVLYLYPNALYAEVEADYEKNTISLIRGHNFPEPEIVNGFDWEFDNSNLEYDMDCKDMGFDRIANGWMLNCYPENPIHQSKVLLQMIKDF</sequence>
<keyword evidence="3" id="KW-1185">Reference proteome</keyword>
<name>A0A2S2KST2_9ARCH</name>
<feature type="transmembrane region" description="Helical" evidence="1">
    <location>
        <begin position="6"/>
        <end position="25"/>
    </location>
</feature>
<gene>
    <name evidence="2" type="ORF">NZNM25_14750</name>
</gene>
<dbReference type="AlphaFoldDB" id="A0A2S2KST2"/>
<keyword evidence="1" id="KW-0812">Transmembrane</keyword>